<dbReference type="GO" id="GO:0005886">
    <property type="term" value="C:plasma membrane"/>
    <property type="evidence" value="ECO:0007669"/>
    <property type="project" value="UniProtKB-SubCell"/>
</dbReference>
<reference evidence="9" key="3">
    <citation type="journal article" date="2003" name="Nat. Genet.">
        <title>The Widespread Colonization Island of Actinobacillus actinomycetemcomitans.</title>
        <authorList>
            <person name="Planet P.J."/>
            <person name="Kachlany S.C."/>
            <person name="Fine D.H."/>
            <person name="DeSalle R."/>
            <person name="Figurski D.H."/>
        </authorList>
    </citation>
    <scope>NUCLEOTIDE SEQUENCE</scope>
    <source>
        <strain evidence="9">CU1000</strain>
    </source>
</reference>
<feature type="transmembrane region" description="Helical" evidence="6">
    <location>
        <begin position="82"/>
        <end position="99"/>
    </location>
</feature>
<keyword evidence="4 6" id="KW-1133">Transmembrane helix</keyword>
<dbReference type="EMBL" id="AF152598">
    <property type="protein sequence ID" value="AAD38174.2"/>
    <property type="molecule type" value="Genomic_DNA"/>
</dbReference>
<feature type="transmembrane region" description="Helical" evidence="6">
    <location>
        <begin position="261"/>
        <end position="281"/>
    </location>
</feature>
<proteinExistence type="predicted"/>
<dbReference type="AlphaFoldDB" id="Q9S4A8"/>
<feature type="transmembrane region" description="Helical" evidence="6">
    <location>
        <begin position="111"/>
        <end position="134"/>
    </location>
</feature>
<feature type="transmembrane region" description="Helical" evidence="6">
    <location>
        <begin position="6"/>
        <end position="24"/>
    </location>
</feature>
<feature type="domain" description="Type II secretion system protein GspF" evidence="7">
    <location>
        <begin position="148"/>
        <end position="276"/>
    </location>
</feature>
<sequence>MMIKLLLSYALLTIFGIIVLFAALSARKKFQYRKEVITGERPKDQDSDEVAKNKSKQQIELELLLINNNPILKVLGIIDKNIKVKLLIMLLLFGVYYLYSFTDETTDSSSLLLGFLTILIITIVIPGVLIGSILKAKIKKIMNDLAGFIDLVAVNVQTGISIEAALKQVATDFKTLNPDLTYVMLRIIRKSEITGMSQALQDLSVSLPTTEIRMFCTVMQQSLNFGSSIYHQLIQLSTDIREIQLLAIEEKLGTLSAKMSIPLILFIMFPIIILTLAPGVMKVFPHVF</sequence>
<dbReference type="Pfam" id="PF00482">
    <property type="entry name" value="T2SSF"/>
    <property type="match status" value="1"/>
</dbReference>
<dbReference type="PANTHER" id="PTHR35007">
    <property type="entry name" value="INTEGRAL MEMBRANE PROTEIN-RELATED"/>
    <property type="match status" value="1"/>
</dbReference>
<reference evidence="9" key="2">
    <citation type="journal article" date="2001" name="Trends Microbiol.">
        <title>Genes for tight adherence of Actinobacillus actinomycetemcomitans: from plaque to plague to pond scum.</title>
        <authorList>
            <person name="Kachlany S.C."/>
            <person name="Planet P.J."/>
            <person name="DeSalle R."/>
            <person name="Fine D.H."/>
            <person name="Figurski D.H."/>
        </authorList>
    </citation>
    <scope>NUCLEOTIDE SEQUENCE</scope>
    <source>
        <strain evidence="9">CU1000</strain>
    </source>
</reference>
<evidence type="ECO:0000256" key="5">
    <source>
        <dbReference type="ARBA" id="ARBA00023136"/>
    </source>
</evidence>
<reference evidence="8" key="1">
    <citation type="journal article" date="2000" name="J. Bacteriol.">
        <title>Nonspecific adherence by Actinobacillus actinomycetemcomitans requires genes widespread in bacteria and archaea.</title>
        <authorList>
            <person name="Kachlany S.C."/>
            <person name="Planet P.J."/>
            <person name="Bhattacharjee M.K."/>
            <person name="Kollia E."/>
            <person name="DeSalle R."/>
            <person name="Fine D.H."/>
            <person name="Figurski D.H."/>
        </authorList>
    </citation>
    <scope>NUCLEOTIDE SEQUENCE</scope>
    <source>
        <strain evidence="8">CU1000Nal</strain>
    </source>
</reference>
<keyword evidence="5 6" id="KW-0472">Membrane</keyword>
<accession>Q9S4A8</accession>
<evidence type="ECO:0000256" key="1">
    <source>
        <dbReference type="ARBA" id="ARBA00004651"/>
    </source>
</evidence>
<dbReference type="TCDB" id="9.A.47.1.1">
    <property type="family name" value="the tight adherence (pilus) biogenesis apparatus (taba) family"/>
</dbReference>
<keyword evidence="2" id="KW-1003">Cell membrane</keyword>
<keyword evidence="3 6" id="KW-0812">Transmembrane</keyword>
<evidence type="ECO:0000313" key="8">
    <source>
        <dbReference type="EMBL" id="AAD38174.2"/>
    </source>
</evidence>
<organism evidence="8">
    <name type="scientific">Aggregatibacter actinomycetemcomitans</name>
    <name type="common">Actinobacillus actinomycetemcomitans</name>
    <name type="synonym">Haemophilus actinomycetemcomitans</name>
    <dbReference type="NCBI Taxonomy" id="714"/>
    <lineage>
        <taxon>Bacteria</taxon>
        <taxon>Pseudomonadati</taxon>
        <taxon>Pseudomonadota</taxon>
        <taxon>Gammaproteobacteria</taxon>
        <taxon>Pasteurellales</taxon>
        <taxon>Pasteurellaceae</taxon>
        <taxon>Aggregatibacter</taxon>
    </lineage>
</organism>
<protein>
    <submittedName>
        <fullName evidence="8">TadC</fullName>
    </submittedName>
</protein>
<evidence type="ECO:0000259" key="7">
    <source>
        <dbReference type="Pfam" id="PF00482"/>
    </source>
</evidence>
<evidence type="ECO:0000313" key="9">
    <source>
        <dbReference type="EMBL" id="AAN75213.1"/>
    </source>
</evidence>
<evidence type="ECO:0000256" key="2">
    <source>
        <dbReference type="ARBA" id="ARBA00022475"/>
    </source>
</evidence>
<dbReference type="InterPro" id="IPR018076">
    <property type="entry name" value="T2SS_GspF_dom"/>
</dbReference>
<dbReference type="EMBL" id="AY157714">
    <property type="protein sequence ID" value="AAN75213.1"/>
    <property type="molecule type" value="Genomic_DNA"/>
</dbReference>
<evidence type="ECO:0000256" key="3">
    <source>
        <dbReference type="ARBA" id="ARBA00022692"/>
    </source>
</evidence>
<evidence type="ECO:0000256" key="6">
    <source>
        <dbReference type="SAM" id="Phobius"/>
    </source>
</evidence>
<gene>
    <name evidence="8" type="primary">tadC</name>
</gene>
<evidence type="ECO:0000256" key="4">
    <source>
        <dbReference type="ARBA" id="ARBA00022989"/>
    </source>
</evidence>
<dbReference type="PANTHER" id="PTHR35007:SF2">
    <property type="entry name" value="PILUS ASSEMBLE PROTEIN"/>
    <property type="match status" value="1"/>
</dbReference>
<comment type="subcellular location">
    <subcellularLocation>
        <location evidence="1">Cell membrane</location>
        <topology evidence="1">Multi-pass membrane protein</topology>
    </subcellularLocation>
</comment>
<name>Q9S4A8_AGGAC</name>